<dbReference type="InterPro" id="IPR036390">
    <property type="entry name" value="WH_DNA-bd_sf"/>
</dbReference>
<dbReference type="EMBL" id="JAGKQM010000004">
    <property type="protein sequence ID" value="KAH0930402.1"/>
    <property type="molecule type" value="Genomic_DNA"/>
</dbReference>
<dbReference type="Proteomes" id="UP000824890">
    <property type="component" value="Unassembled WGS sequence"/>
</dbReference>
<dbReference type="InterPro" id="IPR058192">
    <property type="entry name" value="WHD_ROQ1-like"/>
</dbReference>
<feature type="domain" description="Disease resistance protein Roq1-like winged-helix" evidence="2">
    <location>
        <begin position="102"/>
        <end position="150"/>
    </location>
</feature>
<organism evidence="3 4">
    <name type="scientific">Brassica napus</name>
    <name type="common">Rape</name>
    <dbReference type="NCBI Taxonomy" id="3708"/>
    <lineage>
        <taxon>Eukaryota</taxon>
        <taxon>Viridiplantae</taxon>
        <taxon>Streptophyta</taxon>
        <taxon>Embryophyta</taxon>
        <taxon>Tracheophyta</taxon>
        <taxon>Spermatophyta</taxon>
        <taxon>Magnoliopsida</taxon>
        <taxon>eudicotyledons</taxon>
        <taxon>Gunneridae</taxon>
        <taxon>Pentapetalae</taxon>
        <taxon>rosids</taxon>
        <taxon>malvids</taxon>
        <taxon>Brassicales</taxon>
        <taxon>Brassicaceae</taxon>
        <taxon>Brassiceae</taxon>
        <taxon>Brassica</taxon>
    </lineage>
</organism>
<dbReference type="InterPro" id="IPR044974">
    <property type="entry name" value="Disease_R_plants"/>
</dbReference>
<gene>
    <name evidence="3" type="ORF">HID58_016129</name>
</gene>
<keyword evidence="1" id="KW-0677">Repeat</keyword>
<evidence type="ECO:0000256" key="1">
    <source>
        <dbReference type="ARBA" id="ARBA00022737"/>
    </source>
</evidence>
<dbReference type="PANTHER" id="PTHR11017">
    <property type="entry name" value="LEUCINE-RICH REPEAT-CONTAINING PROTEIN"/>
    <property type="match status" value="1"/>
</dbReference>
<dbReference type="SUPFAM" id="SSF46785">
    <property type="entry name" value="Winged helix' DNA-binding domain"/>
    <property type="match status" value="1"/>
</dbReference>
<evidence type="ECO:0000313" key="3">
    <source>
        <dbReference type="EMBL" id="KAH0930402.1"/>
    </source>
</evidence>
<keyword evidence="4" id="KW-1185">Reference proteome</keyword>
<evidence type="ECO:0000259" key="2">
    <source>
        <dbReference type="Pfam" id="PF23282"/>
    </source>
</evidence>
<protein>
    <recommendedName>
        <fullName evidence="2">Disease resistance protein Roq1-like winged-helix domain-containing protein</fullName>
    </recommendedName>
</protein>
<accession>A0ABQ8DM09</accession>
<sequence>YLKKCFKFFLRDNEAAMIEKIATDVSAELLNNAPSSSVMDGYVGMRAHMAKMKQLLCLDSNEVRMIGILGPSGIGRSARLWSSVNGEIECVLKFSYDALCDEDKDLFIYIACFFNDEWFERVEEFLAEKFSNVRYGLRVLADKSLISIDRGLKDTRIISMDQGNDSSTGCTKLVSLPQLPDSLRCLEAENQRLDSSISSLQHVVNFGNCFKLNQEARELIIRTCRFAVLPGEQIPMYFLWQATGSSLLMKGNGMDHIPLMGCVLVVNKVGDRRKKELDVYYCFKDGTTSVRHRSGIHSQRFPVLNEHLYTFEIEEKEVCCGESSVFEFEVRDKKWEVRECGLNLVANFDFKI</sequence>
<proteinExistence type="predicted"/>
<reference evidence="3 4" key="1">
    <citation type="submission" date="2021-05" db="EMBL/GenBank/DDBJ databases">
        <title>Genome Assembly of Synthetic Allotetraploid Brassica napus Reveals Homoeologous Exchanges between Subgenomes.</title>
        <authorList>
            <person name="Davis J.T."/>
        </authorList>
    </citation>
    <scope>NUCLEOTIDE SEQUENCE [LARGE SCALE GENOMIC DNA]</scope>
    <source>
        <strain evidence="4">cv. Da-Ae</strain>
        <tissue evidence="3">Seedling</tissue>
    </source>
</reference>
<dbReference type="PANTHER" id="PTHR11017:SF333">
    <property type="entry name" value="ADP-RIBOSYL CYCLASE_CYCLIC ADP-RIBOSE HYDROLASE-RELATED"/>
    <property type="match status" value="1"/>
</dbReference>
<dbReference type="Pfam" id="PF23282">
    <property type="entry name" value="WHD_ROQ1"/>
    <property type="match status" value="1"/>
</dbReference>
<comment type="caution">
    <text evidence="3">The sequence shown here is derived from an EMBL/GenBank/DDBJ whole genome shotgun (WGS) entry which is preliminary data.</text>
</comment>
<feature type="non-terminal residue" evidence="3">
    <location>
        <position position="1"/>
    </location>
</feature>
<name>A0ABQ8DM09_BRANA</name>
<evidence type="ECO:0000313" key="4">
    <source>
        <dbReference type="Proteomes" id="UP000824890"/>
    </source>
</evidence>